<dbReference type="Proteomes" id="UP000245887">
    <property type="component" value="Unassembled WGS sequence"/>
</dbReference>
<evidence type="ECO:0008006" key="3">
    <source>
        <dbReference type="Google" id="ProtNLM"/>
    </source>
</evidence>
<name>A0A2U1CUU0_9GAMM</name>
<evidence type="ECO:0000313" key="1">
    <source>
        <dbReference type="EMBL" id="PVY70803.1"/>
    </source>
</evidence>
<dbReference type="EMBL" id="QEKQ01000008">
    <property type="protein sequence ID" value="PVY70803.1"/>
    <property type="molecule type" value="Genomic_DNA"/>
</dbReference>
<dbReference type="OrthoDB" id="6157376at2"/>
<dbReference type="Gene3D" id="1.20.120.330">
    <property type="entry name" value="Nucleotidyltransferases domain 2"/>
    <property type="match status" value="1"/>
</dbReference>
<reference evidence="1 2" key="1">
    <citation type="submission" date="2018-04" db="EMBL/GenBank/DDBJ databases">
        <title>Genomic Encyclopedia of Type Strains, Phase IV (KMG-IV): sequencing the most valuable type-strain genomes for metagenomic binning, comparative biology and taxonomic classification.</title>
        <authorList>
            <person name="Goeker M."/>
        </authorList>
    </citation>
    <scope>NUCLEOTIDE SEQUENCE [LARGE SCALE GENOMIC DNA]</scope>
    <source>
        <strain evidence="1 2">DSM 28688</strain>
    </source>
</reference>
<dbReference type="RefSeq" id="WP_116919585.1">
    <property type="nucleotide sequence ID" value="NZ_QEKQ01000008.1"/>
</dbReference>
<protein>
    <recommendedName>
        <fullName evidence="3">DUF86 domain-containing protein</fullName>
    </recommendedName>
</protein>
<gene>
    <name evidence="1" type="ORF">C8D92_108160</name>
</gene>
<dbReference type="SUPFAM" id="SSF81593">
    <property type="entry name" value="Nucleotidyltransferase substrate binding subunit/domain"/>
    <property type="match status" value="1"/>
</dbReference>
<comment type="caution">
    <text evidence="1">The sequence shown here is derived from an EMBL/GenBank/DDBJ whole genome shotgun (WGS) entry which is preliminary data.</text>
</comment>
<proteinExistence type="predicted"/>
<organism evidence="1 2">
    <name type="scientific">Tamilnaduibacter salinus</name>
    <dbReference type="NCBI Taxonomy" id="1484056"/>
    <lineage>
        <taxon>Bacteria</taxon>
        <taxon>Pseudomonadati</taxon>
        <taxon>Pseudomonadota</taxon>
        <taxon>Gammaproteobacteria</taxon>
        <taxon>Pseudomonadales</taxon>
        <taxon>Marinobacteraceae</taxon>
        <taxon>Tamilnaduibacter</taxon>
    </lineage>
</organism>
<sequence>MTVTEQEMRYLSQLLEACQRCVFFLSSSSSKILWPLDSSILEQRNKDAEFFETLSAVNERFAKLQDTLALSMRHAAELLGEPVDYFLKVIVLFEKLGVISSREAWQEGRVVRNMAAHDYETDYQLIAEHFNALHELEPMLYQTAANLMDCSEKALGVKPASNTFQPEFDAVIERMQASVSSK</sequence>
<accession>A0A2U1CUU0</accession>
<dbReference type="AlphaFoldDB" id="A0A2U1CUU0"/>
<evidence type="ECO:0000313" key="2">
    <source>
        <dbReference type="Proteomes" id="UP000245887"/>
    </source>
</evidence>